<gene>
    <name evidence="1" type="ORF">AN1_LOCUS7519</name>
</gene>
<dbReference type="EMBL" id="CACRSJ010000105">
    <property type="protein sequence ID" value="VYS52056.1"/>
    <property type="molecule type" value="Genomic_DNA"/>
</dbReference>
<dbReference type="Proteomes" id="UP000426265">
    <property type="component" value="Unassembled WGS sequence"/>
</dbReference>
<protein>
    <submittedName>
        <fullName evidence="1">Uncharacterized protein</fullName>
    </submittedName>
</protein>
<organism evidence="1 2">
    <name type="scientific">Arabidopsis thaliana</name>
    <name type="common">Mouse-ear cress</name>
    <dbReference type="NCBI Taxonomy" id="3702"/>
    <lineage>
        <taxon>Eukaryota</taxon>
        <taxon>Viridiplantae</taxon>
        <taxon>Streptophyta</taxon>
        <taxon>Embryophyta</taxon>
        <taxon>Tracheophyta</taxon>
        <taxon>Spermatophyta</taxon>
        <taxon>Magnoliopsida</taxon>
        <taxon>eudicotyledons</taxon>
        <taxon>Gunneridae</taxon>
        <taxon>Pentapetalae</taxon>
        <taxon>rosids</taxon>
        <taxon>malvids</taxon>
        <taxon>Brassicales</taxon>
        <taxon>Brassicaceae</taxon>
        <taxon>Camelineae</taxon>
        <taxon>Arabidopsis</taxon>
    </lineage>
</organism>
<evidence type="ECO:0000313" key="1">
    <source>
        <dbReference type="EMBL" id="VYS52056.1"/>
    </source>
</evidence>
<sequence>MELKIRSDKVSFQGGNKNSEYGYMVGPSGKDYVSYDDETDYWKNSLAVLWINETTRDYVVAWTFKQKYLFSHKKGNGFWFNMNLNGKNMDVLDMACEKSSPIEDENPYSNHPFIIVSRMNSLIE</sequence>
<evidence type="ECO:0000313" key="2">
    <source>
        <dbReference type="Proteomes" id="UP000426265"/>
    </source>
</evidence>
<dbReference type="AlphaFoldDB" id="A0A654ERY5"/>
<accession>A0A654ERY5</accession>
<name>A0A654ERY5_ARATH</name>
<reference evidence="1 2" key="1">
    <citation type="submission" date="2019-11" db="EMBL/GenBank/DDBJ databases">
        <authorList>
            <person name="Jiao W.-B."/>
            <person name="Schneeberger K."/>
        </authorList>
    </citation>
    <scope>NUCLEOTIDE SEQUENCE [LARGE SCALE GENOMIC DNA]</scope>
    <source>
        <strain evidence="2">cv. An-1</strain>
    </source>
</reference>
<proteinExistence type="predicted"/>